<dbReference type="CDD" id="cd00254">
    <property type="entry name" value="LT-like"/>
    <property type="match status" value="1"/>
</dbReference>
<gene>
    <name evidence="4" type="ORF">CAK95_18575</name>
</gene>
<dbReference type="SUPFAM" id="SSF53955">
    <property type="entry name" value="Lysozyme-like"/>
    <property type="match status" value="1"/>
</dbReference>
<accession>A0A1W6ZUS3</accession>
<dbReference type="PANTHER" id="PTHR37423">
    <property type="entry name" value="SOLUBLE LYTIC MUREIN TRANSGLYCOSYLASE-RELATED"/>
    <property type="match status" value="1"/>
</dbReference>
<keyword evidence="5" id="KW-1185">Reference proteome</keyword>
<dbReference type="KEGG" id="psin:CAK95_18575"/>
<evidence type="ECO:0000313" key="4">
    <source>
        <dbReference type="EMBL" id="ARQ00871.1"/>
    </source>
</evidence>
<dbReference type="STRING" id="1235591.CAK95_18575"/>
<comment type="similarity">
    <text evidence="1">Belongs to the transglycosylase Slt family.</text>
</comment>
<organism evidence="4 5">
    <name type="scientific">Pseudorhodoplanes sinuspersici</name>
    <dbReference type="NCBI Taxonomy" id="1235591"/>
    <lineage>
        <taxon>Bacteria</taxon>
        <taxon>Pseudomonadati</taxon>
        <taxon>Pseudomonadota</taxon>
        <taxon>Alphaproteobacteria</taxon>
        <taxon>Hyphomicrobiales</taxon>
        <taxon>Pseudorhodoplanes</taxon>
    </lineage>
</organism>
<evidence type="ECO:0000256" key="2">
    <source>
        <dbReference type="ARBA" id="ARBA00009387"/>
    </source>
</evidence>
<feature type="region of interest" description="Disordered" evidence="3">
    <location>
        <begin position="316"/>
        <end position="338"/>
    </location>
</feature>
<protein>
    <submittedName>
        <fullName evidence="4">Uncharacterized protein</fullName>
    </submittedName>
</protein>
<evidence type="ECO:0000256" key="3">
    <source>
        <dbReference type="SAM" id="MobiDB-lite"/>
    </source>
</evidence>
<name>A0A1W6ZUS3_9HYPH</name>
<proteinExistence type="inferred from homology"/>
<dbReference type="EMBL" id="CP021112">
    <property type="protein sequence ID" value="ARQ00871.1"/>
    <property type="molecule type" value="Genomic_DNA"/>
</dbReference>
<evidence type="ECO:0000256" key="1">
    <source>
        <dbReference type="ARBA" id="ARBA00007734"/>
    </source>
</evidence>
<dbReference type="Proteomes" id="UP000194137">
    <property type="component" value="Chromosome"/>
</dbReference>
<comment type="similarity">
    <text evidence="2">Belongs to the virb1 family.</text>
</comment>
<dbReference type="InterPro" id="IPR008258">
    <property type="entry name" value="Transglycosylase_SLT_dom_1"/>
</dbReference>
<dbReference type="OrthoDB" id="9801695at2"/>
<dbReference type="Gene3D" id="1.10.530.10">
    <property type="match status" value="1"/>
</dbReference>
<dbReference type="Pfam" id="PF01464">
    <property type="entry name" value="SLT"/>
    <property type="match status" value="1"/>
</dbReference>
<reference evidence="4 5" key="1">
    <citation type="submission" date="2017-05" db="EMBL/GenBank/DDBJ databases">
        <title>Full genome sequence of Pseudorhodoplanes sinuspersici.</title>
        <authorList>
            <person name="Dastgheib S.M.M."/>
            <person name="Shavandi M."/>
            <person name="Tirandaz H."/>
        </authorList>
    </citation>
    <scope>NUCLEOTIDE SEQUENCE [LARGE SCALE GENOMIC DNA]</scope>
    <source>
        <strain evidence="4 5">RIPI110</strain>
    </source>
</reference>
<dbReference type="PANTHER" id="PTHR37423:SF2">
    <property type="entry name" value="MEMBRANE-BOUND LYTIC MUREIN TRANSGLYCOSYLASE C"/>
    <property type="match status" value="1"/>
</dbReference>
<evidence type="ECO:0000313" key="5">
    <source>
        <dbReference type="Proteomes" id="UP000194137"/>
    </source>
</evidence>
<sequence>MRLAVSTIGVLLIASSTQFGSEAVKVERRDSNPSKIHFTSLAEDRAAKTLGIKLDPVPEAEIEKQLADLREPEGPPPPPGDVPIEAVCDTLAAAAQANGLPTGFFARLIWQESKFKQRVVSPAGAQGVAQFMPAVAAERGLNNPFDPLAALPESAAFLKEHVEYFGNLGLAAAAYNGGARRVTEWLARRGRLPDETRNYVKSITGHDPEKWVDNKEVALAVNLPRNAPCDGVADLSREASVTTVAAQLEPPVAKLVENARIAAAKAAEEAKQRLAAALAAKRSKRGKLLAKGKGGKTKVVVVRDKSGKTAKLSKITDRVTGKSGKRGYRLAETSARKR</sequence>
<dbReference type="InterPro" id="IPR023346">
    <property type="entry name" value="Lysozyme-like_dom_sf"/>
</dbReference>
<dbReference type="AlphaFoldDB" id="A0A1W6ZUS3"/>